<keyword evidence="1" id="KW-0472">Membrane</keyword>
<dbReference type="RefSeq" id="WP_219797792.1">
    <property type="nucleotide sequence ID" value="NZ_CP080095.1"/>
</dbReference>
<proteinExistence type="predicted"/>
<evidence type="ECO:0000313" key="2">
    <source>
        <dbReference type="EMBL" id="QYD68399.1"/>
    </source>
</evidence>
<reference evidence="2 3" key="1">
    <citation type="submission" date="2021-07" db="EMBL/GenBank/DDBJ databases">
        <title>Paraburkholderia edwinii protects Aspergillus sp. from phenazines by acting as a toxin sponge.</title>
        <authorList>
            <person name="Dahlstrom K.M."/>
            <person name="Newman D.K."/>
        </authorList>
    </citation>
    <scope>NUCLEOTIDE SEQUENCE [LARGE SCALE GENOMIC DNA]</scope>
    <source>
        <strain evidence="2 3">Pe01</strain>
    </source>
</reference>
<gene>
    <name evidence="2" type="ORF">KZJ38_19420</name>
</gene>
<dbReference type="EMBL" id="CP080095">
    <property type="protein sequence ID" value="QYD68399.1"/>
    <property type="molecule type" value="Genomic_DNA"/>
</dbReference>
<keyword evidence="1" id="KW-0812">Transmembrane</keyword>
<keyword evidence="3" id="KW-1185">Reference proteome</keyword>
<evidence type="ECO:0000313" key="3">
    <source>
        <dbReference type="Proteomes" id="UP000826462"/>
    </source>
</evidence>
<feature type="transmembrane region" description="Helical" evidence="1">
    <location>
        <begin position="12"/>
        <end position="29"/>
    </location>
</feature>
<feature type="transmembrane region" description="Helical" evidence="1">
    <location>
        <begin position="35"/>
        <end position="59"/>
    </location>
</feature>
<evidence type="ECO:0000256" key="1">
    <source>
        <dbReference type="SAM" id="Phobius"/>
    </source>
</evidence>
<name>A0ABX8UHN4_9BURK</name>
<protein>
    <submittedName>
        <fullName evidence="2">Uncharacterized protein</fullName>
    </submittedName>
</protein>
<dbReference type="Proteomes" id="UP000826462">
    <property type="component" value="Chromosome 1"/>
</dbReference>
<sequence length="78" mass="8315">MRGSLSATFCRGIVLKFWLAFLGGHVRVLRAGCRLSWLAFVAAFVATRATALAAAFAAFCCSSRLLFKRIGGANGSLM</sequence>
<keyword evidence="1" id="KW-1133">Transmembrane helix</keyword>
<accession>A0ABX8UHN4</accession>
<organism evidence="2 3">
    <name type="scientific">Paraburkholderia edwinii</name>
    <dbReference type="NCBI Taxonomy" id="2861782"/>
    <lineage>
        <taxon>Bacteria</taxon>
        <taxon>Pseudomonadati</taxon>
        <taxon>Pseudomonadota</taxon>
        <taxon>Betaproteobacteria</taxon>
        <taxon>Burkholderiales</taxon>
        <taxon>Burkholderiaceae</taxon>
        <taxon>Paraburkholderia</taxon>
    </lineage>
</organism>